<feature type="non-terminal residue" evidence="2">
    <location>
        <position position="1"/>
    </location>
</feature>
<proteinExistence type="predicted"/>
<comment type="caution">
    <text evidence="2">The sequence shown here is derived from an EMBL/GenBank/DDBJ whole genome shotgun (WGS) entry which is preliminary data.</text>
</comment>
<feature type="transmembrane region" description="Helical" evidence="1">
    <location>
        <begin position="63"/>
        <end position="82"/>
    </location>
</feature>
<dbReference type="EMBL" id="LVKB01000043">
    <property type="protein sequence ID" value="ORD97078.1"/>
    <property type="molecule type" value="Genomic_DNA"/>
</dbReference>
<gene>
    <name evidence="2" type="ORF">HERIO_1036</name>
</gene>
<accession>A0A1X0QBF4</accession>
<keyword evidence="3" id="KW-1185">Reference proteome</keyword>
<dbReference type="AlphaFoldDB" id="A0A1X0QBF4"/>
<protein>
    <submittedName>
        <fullName evidence="2">Uncharacterized protein</fullName>
    </submittedName>
</protein>
<evidence type="ECO:0000256" key="1">
    <source>
        <dbReference type="SAM" id="Phobius"/>
    </source>
</evidence>
<sequence>EFYKILKTKKFNESKLVEIANLDLNTIQSKSNKLNFFECFLLRFVHVYTYQHYNEFTRKNIKIINILIDFLNVYIEFYLYFLKLKEVVNIINNDDIENLQSTKEEFIDLINKNFLSRFNSFTDDKKNKKYKNIINSINIHLKDSHLKDKRFSLEKIKHSEMFQYVIKISKTFDNRLDKKKKKKILKSITYIYLWYIYSSCKTDLISKKDGYFKREKPILLLNFFNLINELPWNIDQ</sequence>
<keyword evidence="1" id="KW-1133">Transmembrane helix</keyword>
<evidence type="ECO:0000313" key="3">
    <source>
        <dbReference type="Proteomes" id="UP000192356"/>
    </source>
</evidence>
<evidence type="ECO:0000313" key="2">
    <source>
        <dbReference type="EMBL" id="ORD97078.1"/>
    </source>
</evidence>
<dbReference type="Proteomes" id="UP000192356">
    <property type="component" value="Unassembled WGS sequence"/>
</dbReference>
<name>A0A1X0QBF4_9MICR</name>
<reference evidence="2 3" key="1">
    <citation type="journal article" date="2017" name="Environ. Microbiol.">
        <title>Decay of the glycolytic pathway and adaptation to intranuclear parasitism within Enterocytozoonidae microsporidia.</title>
        <authorList>
            <person name="Wiredu Boakye D."/>
            <person name="Jaroenlak P."/>
            <person name="Prachumwat A."/>
            <person name="Williams T.A."/>
            <person name="Bateman K.S."/>
            <person name="Itsathitphaisarn O."/>
            <person name="Sritunyalucksana K."/>
            <person name="Paszkiewicz K.H."/>
            <person name="Moore K.A."/>
            <person name="Stentiford G.D."/>
            <person name="Williams B.A."/>
        </authorList>
    </citation>
    <scope>NUCLEOTIDE SEQUENCE [LARGE SCALE GENOMIC DNA]</scope>
    <source>
        <strain evidence="2 3">GB1</strain>
    </source>
</reference>
<dbReference type="VEuPathDB" id="MicrosporidiaDB:HERIO_1036"/>
<dbReference type="VEuPathDB" id="MicrosporidiaDB:A0H76_989"/>
<keyword evidence="1" id="KW-0472">Membrane</keyword>
<organism evidence="2 3">
    <name type="scientific">Hepatospora eriocheir</name>
    <dbReference type="NCBI Taxonomy" id="1081669"/>
    <lineage>
        <taxon>Eukaryota</taxon>
        <taxon>Fungi</taxon>
        <taxon>Fungi incertae sedis</taxon>
        <taxon>Microsporidia</taxon>
        <taxon>Hepatosporidae</taxon>
        <taxon>Hepatospora</taxon>
    </lineage>
</organism>
<keyword evidence="1" id="KW-0812">Transmembrane</keyword>